<name>A0AAW0M1Z9_QUESU</name>
<dbReference type="GO" id="GO:0005794">
    <property type="term" value="C:Golgi apparatus"/>
    <property type="evidence" value="ECO:0007669"/>
    <property type="project" value="UniProtKB-SubCell"/>
</dbReference>
<dbReference type="PANTHER" id="PTHR22951:SF62">
    <property type="entry name" value="ASSEMBLY PLANT-LIKE PROTEIN, PUTATIVE-RELATED"/>
    <property type="match status" value="1"/>
</dbReference>
<evidence type="ECO:0000256" key="3">
    <source>
        <dbReference type="ARBA" id="ARBA00004600"/>
    </source>
</evidence>
<sequence length="1226" mass="134659">MAPSTIRKAIGAVKDQTSISIAKVAGNIAPDLEVLVVKATSHDDEPAEEKHIREIINLTAYSRGYVSACVVTISRRLSKTRDWIVALKALMLVHRVLVDGHPSFEDEIVYATRRGMRVLNMSDFRDEAHSNSWDHSNFVRFYAVFLDEKVESVVYEKKMKGEDNKNDRYRDEFDDNNGMGMGRRTRSYGDVSESVGKEKRRETPMREMQPEKVLGKLNQLLRILDRILACRPTGAAKSSRLVLVALYTVVRESFGIYVEICEALGVLLDRFLDMEYEVCVKAFDSYVNAAKMIDELVGFYGWCKDMGIARSSEYPEVQRITEKLLGTLEGFLRDMTNKPKSVENRGEKVAAKDEEVVVEQNMNEIKALPPPENYTPPPPPEPKPQPQPQQVTEDLVNLKEDGVSADEQGNKLALALFSGPPNGNTNGSWEAFPSNGEPEVTSAWQTPAAESGKADWELALVETASNLSNQKAALGGGLDPLLLNGMYDQGAVRQHVSTTQLSGGSASSVALPGPGKSATPVLALPAPDGTVQAVGHQDPFAASLTVPPPSYVQIADMEKKQHLLVQEQQLWQQYGSNGMQGQVGLAKIAAASGYYGPSPQPMMPYGMPQPGGTIRKAIGAVKDQTSISIAKVAGNIAPDLEVLVVKATSHDDEPAEEKHIREIINLTAYSRGYVSACVVTISRRLSKTRDWIVALKALMLVHRVLVDGHPSFEDEIVYATRRGMRVLNMSDFRDEAHSNSWDHSNFVRFYAVFLDEKVESVVYEKKMKGEDNKNDRYRDEFDDNNGMGMGRRTRSYGDVSESVGKEKRRETPMREMQPEKVLGKLNQLLRILDRILACRPTGAAKSSRLVLVALYTVVRESFGIYVEICEALGVLLDRFLDMEYEVCVKAFDSYVNAAKMIDELVGFYGWCKDMGIARSSEYPEVQRITEKLLGTLEGFLRDMTNKPKSVENRGEKVAAKDEEVVVEQNMNEIKALPPPENYTPPPPPEPKPQPQPQQVTEDLVNLKEDGVSADEQGNKLALALFSGPPNGNTNGSWEAFPSNGEPEVTSAWQTPAAESGKADWELALVETASNLSNQKAALGGGLDPLLLNGMYDQGAVRQHVSTTQLSGGSASSVALPGPGKSATPVLALPAPDGTVQAVGHQDPFAASLTVPPPSYVQIADMEKKQHLLVQEQQLWQQYGSNGMQGQVGLAKIAAASGYYGPSPQPMMPYGMPQPGGYYHGPY</sequence>
<proteinExistence type="predicted"/>
<feature type="region of interest" description="Disordered" evidence="9">
    <location>
        <begin position="365"/>
        <end position="391"/>
    </location>
</feature>
<dbReference type="GO" id="GO:0005905">
    <property type="term" value="C:clathrin-coated pit"/>
    <property type="evidence" value="ECO:0007669"/>
    <property type="project" value="UniProtKB-SubCell"/>
</dbReference>
<dbReference type="AlphaFoldDB" id="A0AAW0M1Z9"/>
<reference evidence="11" key="3">
    <citation type="submission" date="2023-07" db="EMBL/GenBank/DDBJ databases">
        <title>An improved reference 1 genome and first organelle genomes of Quercus suber.</title>
        <authorList>
            <consortium name="Genosuber Consortium"/>
            <person name="Usie A."/>
            <person name="Serra O."/>
            <person name="Barros P."/>
        </authorList>
    </citation>
    <scope>NUCLEOTIDE SEQUENCE</scope>
    <source>
        <strain evidence="11">HL8</strain>
        <tissue evidence="11">Leaves</tissue>
    </source>
</reference>
<reference evidence="11" key="2">
    <citation type="journal article" date="2018" name="Sci. Data">
        <title>The draft genome sequence of cork oak.</title>
        <authorList>
            <person name="Ramos A.M."/>
            <person name="Usie A."/>
            <person name="Barbosa P."/>
            <person name="Barros P.M."/>
            <person name="Capote T."/>
            <person name="Chaves I."/>
            <person name="Simoes F."/>
            <person name="Abreu I."/>
            <person name="Carrasquinho I."/>
            <person name="Faro C."/>
            <person name="Guimaraes J.B."/>
            <person name="Mendonca D."/>
            <person name="Nobrega F."/>
            <person name="Rodrigues L."/>
            <person name="Saibo N.J.M."/>
            <person name="Varela M.C."/>
            <person name="Egas C."/>
            <person name="Matos J."/>
            <person name="Miguel C.M."/>
            <person name="Oliveira M.M."/>
            <person name="Ricardo C.P."/>
            <person name="Goncalves S."/>
        </authorList>
    </citation>
    <scope>NUCLEOTIDE SEQUENCE [LARGE SCALE GENOMIC DNA]</scope>
    <source>
        <strain evidence="11">HL8</strain>
    </source>
</reference>
<keyword evidence="4" id="KW-0254">Endocytosis</keyword>
<keyword evidence="8" id="KW-0968">Cytoplasmic vesicle</keyword>
<dbReference type="GO" id="GO:0048268">
    <property type="term" value="P:clathrin coat assembly"/>
    <property type="evidence" value="ECO:0007669"/>
    <property type="project" value="InterPro"/>
</dbReference>
<dbReference type="GO" id="GO:0032050">
    <property type="term" value="F:clathrin heavy chain binding"/>
    <property type="evidence" value="ECO:0007669"/>
    <property type="project" value="TreeGrafter"/>
</dbReference>
<dbReference type="PROSITE" id="PS50942">
    <property type="entry name" value="ENTH"/>
    <property type="match status" value="2"/>
</dbReference>
<dbReference type="GO" id="GO:0006900">
    <property type="term" value="P:vesicle budding from membrane"/>
    <property type="evidence" value="ECO:0007669"/>
    <property type="project" value="TreeGrafter"/>
</dbReference>
<dbReference type="InterPro" id="IPR045192">
    <property type="entry name" value="AP180-like"/>
</dbReference>
<evidence type="ECO:0000256" key="7">
    <source>
        <dbReference type="ARBA" id="ARBA00023176"/>
    </source>
</evidence>
<accession>A0AAW0M1Z9</accession>
<feature type="region of interest" description="Disordered" evidence="9">
    <location>
        <begin position="973"/>
        <end position="999"/>
    </location>
</feature>
<dbReference type="FunFam" id="1.20.58.150:FF:000005">
    <property type="entry name" value="putative clathrin assembly protein At2g25430"/>
    <property type="match status" value="2"/>
</dbReference>
<evidence type="ECO:0000256" key="5">
    <source>
        <dbReference type="ARBA" id="ARBA00023034"/>
    </source>
</evidence>
<dbReference type="FunFam" id="1.25.40.90:FF:000019">
    <property type="entry name" value="Clathrin coat assembly protein"/>
    <property type="match status" value="2"/>
</dbReference>
<dbReference type="PANTHER" id="PTHR22951">
    <property type="entry name" value="CLATHRIN ASSEMBLY PROTEIN"/>
    <property type="match status" value="1"/>
</dbReference>
<dbReference type="EMBL" id="PKMF04000026">
    <property type="protein sequence ID" value="KAK7857585.1"/>
    <property type="molecule type" value="Genomic_DNA"/>
</dbReference>
<dbReference type="Gene3D" id="1.25.40.90">
    <property type="match status" value="2"/>
</dbReference>
<organism evidence="11">
    <name type="scientific">Quercus suber</name>
    <name type="common">Cork oak</name>
    <dbReference type="NCBI Taxonomy" id="58331"/>
    <lineage>
        <taxon>Eukaryota</taxon>
        <taxon>Viridiplantae</taxon>
        <taxon>Streptophyta</taxon>
        <taxon>Embryophyta</taxon>
        <taxon>Tracheophyta</taxon>
        <taxon>Spermatophyta</taxon>
        <taxon>Magnoliopsida</taxon>
        <taxon>eudicotyledons</taxon>
        <taxon>Gunneridae</taxon>
        <taxon>Pentapetalae</taxon>
        <taxon>rosids</taxon>
        <taxon>fabids</taxon>
        <taxon>Fagales</taxon>
        <taxon>Fagaceae</taxon>
        <taxon>Quercus</taxon>
    </lineage>
</organism>
<keyword evidence="5" id="KW-0333">Golgi apparatus</keyword>
<gene>
    <name evidence="11" type="ORF">CFP56_017077</name>
</gene>
<evidence type="ECO:0000256" key="4">
    <source>
        <dbReference type="ARBA" id="ARBA00022583"/>
    </source>
</evidence>
<dbReference type="GO" id="GO:0005545">
    <property type="term" value="F:1-phosphatidylinositol binding"/>
    <property type="evidence" value="ECO:0007669"/>
    <property type="project" value="InterPro"/>
</dbReference>
<feature type="domain" description="ENTH" evidence="10">
    <location>
        <begin position="632"/>
        <end position="768"/>
    </location>
</feature>
<evidence type="ECO:0000259" key="10">
    <source>
        <dbReference type="PROSITE" id="PS50942"/>
    </source>
</evidence>
<dbReference type="GO" id="GO:0005546">
    <property type="term" value="F:phosphatidylinositol-4,5-bisphosphate binding"/>
    <property type="evidence" value="ECO:0007669"/>
    <property type="project" value="TreeGrafter"/>
</dbReference>
<dbReference type="GO" id="GO:0072583">
    <property type="term" value="P:clathrin-dependent endocytosis"/>
    <property type="evidence" value="ECO:0007669"/>
    <property type="project" value="InterPro"/>
</dbReference>
<feature type="compositionally biased region" description="Pro residues" evidence="9">
    <location>
        <begin position="976"/>
        <end position="995"/>
    </location>
</feature>
<keyword evidence="6" id="KW-0472">Membrane</keyword>
<keyword evidence="7" id="KW-0168">Coated pit</keyword>
<evidence type="ECO:0000256" key="9">
    <source>
        <dbReference type="SAM" id="MobiDB-lite"/>
    </source>
</evidence>
<dbReference type="GO" id="GO:0000149">
    <property type="term" value="F:SNARE binding"/>
    <property type="evidence" value="ECO:0007669"/>
    <property type="project" value="TreeGrafter"/>
</dbReference>
<dbReference type="Gene3D" id="1.20.58.150">
    <property type="entry name" value="ANTH domain"/>
    <property type="match status" value="2"/>
</dbReference>
<dbReference type="SUPFAM" id="SSF48464">
    <property type="entry name" value="ENTH/VHS domain"/>
    <property type="match status" value="2"/>
</dbReference>
<dbReference type="InterPro" id="IPR011417">
    <property type="entry name" value="ANTH_dom"/>
</dbReference>
<feature type="domain" description="ENTH" evidence="10">
    <location>
        <begin position="24"/>
        <end position="160"/>
    </location>
</feature>
<feature type="compositionally biased region" description="Basic and acidic residues" evidence="9">
    <location>
        <begin position="803"/>
        <end position="815"/>
    </location>
</feature>
<feature type="region of interest" description="Disordered" evidence="9">
    <location>
        <begin position="774"/>
        <end position="815"/>
    </location>
</feature>
<protein>
    <submittedName>
        <fullName evidence="11">Clathrin assembly protein</fullName>
    </submittedName>
</protein>
<evidence type="ECO:0000256" key="6">
    <source>
        <dbReference type="ARBA" id="ARBA00023136"/>
    </source>
</evidence>
<dbReference type="SMART" id="SM00273">
    <property type="entry name" value="ENTH"/>
    <property type="match status" value="2"/>
</dbReference>
<dbReference type="InterPro" id="IPR008942">
    <property type="entry name" value="ENTH_VHS"/>
</dbReference>
<dbReference type="SUPFAM" id="SSF89009">
    <property type="entry name" value="GAT-like domain"/>
    <property type="match status" value="2"/>
</dbReference>
<comment type="caution">
    <text evidence="11">The sequence shown here is derived from an EMBL/GenBank/DDBJ whole genome shotgun (WGS) entry which is preliminary data.</text>
</comment>
<comment type="subcellular location">
    <subcellularLocation>
        <location evidence="1">Cytoplasmic vesicle</location>
        <location evidence="1">Clathrin-coated vesicle</location>
    </subcellularLocation>
    <subcellularLocation>
        <location evidence="2">Golgi apparatus</location>
    </subcellularLocation>
    <subcellularLocation>
        <location evidence="3">Membrane</location>
        <location evidence="3">Clathrin-coated pit</location>
    </subcellularLocation>
</comment>
<dbReference type="InterPro" id="IPR014712">
    <property type="entry name" value="ANTH_dom_sf"/>
</dbReference>
<feature type="compositionally biased region" description="Basic and acidic residues" evidence="9">
    <location>
        <begin position="195"/>
        <end position="207"/>
    </location>
</feature>
<dbReference type="GO" id="GO:0030136">
    <property type="term" value="C:clathrin-coated vesicle"/>
    <property type="evidence" value="ECO:0007669"/>
    <property type="project" value="UniProtKB-SubCell"/>
</dbReference>
<evidence type="ECO:0000313" key="11">
    <source>
        <dbReference type="EMBL" id="KAK7857585.1"/>
    </source>
</evidence>
<dbReference type="Pfam" id="PF07651">
    <property type="entry name" value="ANTH"/>
    <property type="match status" value="2"/>
</dbReference>
<feature type="region of interest" description="Disordered" evidence="9">
    <location>
        <begin position="166"/>
        <end position="207"/>
    </location>
</feature>
<dbReference type="CDD" id="cd16987">
    <property type="entry name" value="ANTH_N_AP180_plant"/>
    <property type="match status" value="2"/>
</dbReference>
<dbReference type="InterPro" id="IPR013809">
    <property type="entry name" value="ENTH"/>
</dbReference>
<evidence type="ECO:0000256" key="8">
    <source>
        <dbReference type="ARBA" id="ARBA00023329"/>
    </source>
</evidence>
<dbReference type="InterPro" id="IPR048050">
    <property type="entry name" value="ANTH_N_plant"/>
</dbReference>
<feature type="compositionally biased region" description="Pro residues" evidence="9">
    <location>
        <begin position="368"/>
        <end position="387"/>
    </location>
</feature>
<evidence type="ECO:0000256" key="1">
    <source>
        <dbReference type="ARBA" id="ARBA00004132"/>
    </source>
</evidence>
<evidence type="ECO:0000256" key="2">
    <source>
        <dbReference type="ARBA" id="ARBA00004555"/>
    </source>
</evidence>
<reference evidence="11" key="1">
    <citation type="submission" date="2017-12" db="EMBL/GenBank/DDBJ databases">
        <authorList>
            <person name="Barbosa P."/>
            <person name="Usie A."/>
            <person name="Ramos A.M."/>
        </authorList>
    </citation>
    <scope>NUCLEOTIDE SEQUENCE</scope>
    <source>
        <strain evidence="11">HL8</strain>
        <tissue evidence="11">Leaves</tissue>
    </source>
</reference>